<keyword evidence="4" id="KW-0614">Plasmid</keyword>
<dbReference type="GO" id="GO:0003995">
    <property type="term" value="F:acyl-CoA dehydrogenase activity"/>
    <property type="evidence" value="ECO:0007669"/>
    <property type="project" value="TreeGrafter"/>
</dbReference>
<dbReference type="PANTHER" id="PTHR43884">
    <property type="entry name" value="ACYL-COA DEHYDROGENASE"/>
    <property type="match status" value="1"/>
</dbReference>
<dbReference type="PIRSF" id="PIRSF016578">
    <property type="entry name" value="HsaA"/>
    <property type="match status" value="1"/>
</dbReference>
<dbReference type="SUPFAM" id="SSF56645">
    <property type="entry name" value="Acyl-CoA dehydrogenase NM domain-like"/>
    <property type="match status" value="1"/>
</dbReference>
<dbReference type="Gene3D" id="2.40.110.10">
    <property type="entry name" value="Butyryl-CoA Dehydrogenase, subunit A, domain 2"/>
    <property type="match status" value="1"/>
</dbReference>
<evidence type="ECO:0000259" key="3">
    <source>
        <dbReference type="Pfam" id="PF08028"/>
    </source>
</evidence>
<dbReference type="InterPro" id="IPR036250">
    <property type="entry name" value="AcylCo_DH-like_C"/>
</dbReference>
<dbReference type="AlphaFoldDB" id="C1D2G2"/>
<name>C1D2G2_DEIDV</name>
<feature type="domain" description="Acyl-CoA dehydrogenase C-terminal" evidence="3">
    <location>
        <begin position="233"/>
        <end position="364"/>
    </location>
</feature>
<evidence type="ECO:0000256" key="1">
    <source>
        <dbReference type="ARBA" id="ARBA00023002"/>
    </source>
</evidence>
<proteinExistence type="predicted"/>
<dbReference type="InterPro" id="IPR009100">
    <property type="entry name" value="AcylCoA_DH/oxidase_NM_dom_sf"/>
</dbReference>
<protein>
    <submittedName>
        <fullName evidence="4">Putative hydrolase</fullName>
    </submittedName>
</protein>
<dbReference type="GO" id="GO:0050660">
    <property type="term" value="F:flavin adenine dinucleotide binding"/>
    <property type="evidence" value="ECO:0007669"/>
    <property type="project" value="InterPro"/>
</dbReference>
<dbReference type="OrthoDB" id="9785203at2"/>
<dbReference type="Pfam" id="PF02771">
    <property type="entry name" value="Acyl-CoA_dh_N"/>
    <property type="match status" value="1"/>
</dbReference>
<dbReference type="PANTHER" id="PTHR43884:SF12">
    <property type="entry name" value="ISOVALERYL-COA DEHYDROGENASE, MITOCHONDRIAL-RELATED"/>
    <property type="match status" value="1"/>
</dbReference>
<keyword evidence="4" id="KW-0378">Hydrolase</keyword>
<geneLocation type="plasmid" evidence="5">
    <name>pDeide1</name>
</geneLocation>
<dbReference type="InterPro" id="IPR013786">
    <property type="entry name" value="AcylCoA_DH/ox_N"/>
</dbReference>
<dbReference type="EMBL" id="CP001115">
    <property type="protein sequence ID" value="ACO47601.1"/>
    <property type="molecule type" value="Genomic_DNA"/>
</dbReference>
<dbReference type="KEGG" id="ddr:Deide_1p01570"/>
<feature type="domain" description="Acyl-CoA dehydrogenase/oxidase N-terminal" evidence="2">
    <location>
        <begin position="13"/>
        <end position="93"/>
    </location>
</feature>
<dbReference type="Gene3D" id="1.20.140.10">
    <property type="entry name" value="Butyryl-CoA Dehydrogenase, subunit A, domain 3"/>
    <property type="match status" value="1"/>
</dbReference>
<gene>
    <name evidence="4" type="ordered locus">Deide_1p01570</name>
</gene>
<sequence length="386" mass="41382">MTRHSPLESAQAVAALVRQHAAEGERTGCLHPEVVEALKQAGIYRLLLPQAYGGIEASLAEVQDVLEELAAADGATGWCAMIGAGSNAFSAWLDPAGAQELFGQDTHVVSASMFSPTGRAERVEGGYRVSGRWAFGSGCLQSQVILGNSVVTQEGEPQVLENGSPETIMTFFPAARVTIIPRWDVMGLKATASHDFEVEDVFVPEQHTLRLFSDPPRLDRPLYRLPFQMLLWLWMAPVPLGIARGALEAFTTFAQGHTRLGSKETLSDHPGTQSKFAQAYASFAAARAYVRHVSSQAWDHAVQGQSVAPQLVAEAGLASRHATLTAAHVTETLYELSGTSALRSDSTVQRAFRDAHAAMLHIAFGAAIDENSGRTLLKAQPAGLEA</sequence>
<dbReference type="HOGENOM" id="CLU_018204_2_0_0"/>
<dbReference type="GO" id="GO:0016787">
    <property type="term" value="F:hydrolase activity"/>
    <property type="evidence" value="ECO:0007669"/>
    <property type="project" value="UniProtKB-KW"/>
</dbReference>
<dbReference type="InterPro" id="IPR013107">
    <property type="entry name" value="Acyl-CoA_DH_C"/>
</dbReference>
<evidence type="ECO:0000259" key="2">
    <source>
        <dbReference type="Pfam" id="PF02771"/>
    </source>
</evidence>
<reference evidence="4 5" key="1">
    <citation type="journal article" date="2009" name="PLoS Genet.">
        <title>Alliance of proteomics and genomics to unravel the specificities of Sahara bacterium Deinococcus deserti.</title>
        <authorList>
            <person name="de Groot A."/>
            <person name="Dulermo R."/>
            <person name="Ortet P."/>
            <person name="Blanchard L."/>
            <person name="Guerin P."/>
            <person name="Fernandez B."/>
            <person name="Vacherie B."/>
            <person name="Dossat C."/>
            <person name="Jolivet E."/>
            <person name="Siguier P."/>
            <person name="Chandler M."/>
            <person name="Barakat M."/>
            <person name="Dedieu A."/>
            <person name="Barbe V."/>
            <person name="Heulin T."/>
            <person name="Sommer S."/>
            <person name="Achouak W."/>
            <person name="Armengaud J."/>
        </authorList>
    </citation>
    <scope>NUCLEOTIDE SEQUENCE [LARGE SCALE GENOMIC DNA]</scope>
    <source>
        <strain evidence="5">DSM 17065 / CIP 109153 / LMG 22923 / VCD115</strain>
        <plasmid evidence="5">pDeide1</plasmid>
    </source>
</reference>
<keyword evidence="5" id="KW-1185">Reference proteome</keyword>
<keyword evidence="1" id="KW-0560">Oxidoreductase</keyword>
<accession>C1D2G2</accession>
<dbReference type="InterPro" id="IPR046373">
    <property type="entry name" value="Acyl-CoA_Oxase/DH_mid-dom_sf"/>
</dbReference>
<evidence type="ECO:0000313" key="5">
    <source>
        <dbReference type="Proteomes" id="UP000002208"/>
    </source>
</evidence>
<evidence type="ECO:0000313" key="4">
    <source>
        <dbReference type="EMBL" id="ACO47601.1"/>
    </source>
</evidence>
<dbReference type="Gene3D" id="1.10.540.10">
    <property type="entry name" value="Acyl-CoA dehydrogenase/oxidase, N-terminal domain"/>
    <property type="match status" value="1"/>
</dbReference>
<dbReference type="Proteomes" id="UP000002208">
    <property type="component" value="Plasmid 1"/>
</dbReference>
<dbReference type="Pfam" id="PF08028">
    <property type="entry name" value="Acyl-CoA_dh_2"/>
    <property type="match status" value="1"/>
</dbReference>
<organism evidence="4 5">
    <name type="scientific">Deinococcus deserti (strain DSM 17065 / CIP 109153 / LMG 22923 / VCD115)</name>
    <dbReference type="NCBI Taxonomy" id="546414"/>
    <lineage>
        <taxon>Bacteria</taxon>
        <taxon>Thermotogati</taxon>
        <taxon>Deinococcota</taxon>
        <taxon>Deinococci</taxon>
        <taxon>Deinococcales</taxon>
        <taxon>Deinococcaceae</taxon>
        <taxon>Deinococcus</taxon>
    </lineage>
</organism>
<dbReference type="SUPFAM" id="SSF47203">
    <property type="entry name" value="Acyl-CoA dehydrogenase C-terminal domain-like"/>
    <property type="match status" value="1"/>
</dbReference>
<dbReference type="InterPro" id="IPR037069">
    <property type="entry name" value="AcylCoA_DH/ox_N_sf"/>
</dbReference>